<organism evidence="1 2">
    <name type="scientific">Malus baccata</name>
    <name type="common">Siberian crab apple</name>
    <name type="synonym">Pyrus baccata</name>
    <dbReference type="NCBI Taxonomy" id="106549"/>
    <lineage>
        <taxon>Eukaryota</taxon>
        <taxon>Viridiplantae</taxon>
        <taxon>Streptophyta</taxon>
        <taxon>Embryophyta</taxon>
        <taxon>Tracheophyta</taxon>
        <taxon>Spermatophyta</taxon>
        <taxon>Magnoliopsida</taxon>
        <taxon>eudicotyledons</taxon>
        <taxon>Gunneridae</taxon>
        <taxon>Pentapetalae</taxon>
        <taxon>rosids</taxon>
        <taxon>fabids</taxon>
        <taxon>Rosales</taxon>
        <taxon>Rosaceae</taxon>
        <taxon>Amygdaloideae</taxon>
        <taxon>Maleae</taxon>
        <taxon>Malus</taxon>
    </lineage>
</organism>
<accession>A0A540K8R0</accession>
<sequence>MEVSFQKNFTVRDSEFARRCYEDFCTRRRSAKSMRKLRSLLGFSSHNSVEAQDRTC</sequence>
<gene>
    <name evidence="1" type="ORF">C1H46_043866</name>
</gene>
<dbReference type="Proteomes" id="UP000315295">
    <property type="component" value="Unassembled WGS sequence"/>
</dbReference>
<comment type="caution">
    <text evidence="1">The sequence shown here is derived from an EMBL/GenBank/DDBJ whole genome shotgun (WGS) entry which is preliminary data.</text>
</comment>
<name>A0A540K8R0_MALBA</name>
<dbReference type="EMBL" id="VIEB01001735">
    <property type="protein sequence ID" value="TQD70604.1"/>
    <property type="molecule type" value="Genomic_DNA"/>
</dbReference>
<protein>
    <submittedName>
        <fullName evidence="1">Uncharacterized protein</fullName>
    </submittedName>
</protein>
<evidence type="ECO:0000313" key="1">
    <source>
        <dbReference type="EMBL" id="TQD70604.1"/>
    </source>
</evidence>
<dbReference type="AlphaFoldDB" id="A0A540K8R0"/>
<proteinExistence type="predicted"/>
<keyword evidence="2" id="KW-1185">Reference proteome</keyword>
<evidence type="ECO:0000313" key="2">
    <source>
        <dbReference type="Proteomes" id="UP000315295"/>
    </source>
</evidence>
<reference evidence="1 2" key="1">
    <citation type="journal article" date="2019" name="G3 (Bethesda)">
        <title>Sequencing of a Wild Apple (Malus baccata) Genome Unravels the Differences Between Cultivated and Wild Apple Species Regarding Disease Resistance and Cold Tolerance.</title>
        <authorList>
            <person name="Chen X."/>
        </authorList>
    </citation>
    <scope>NUCLEOTIDE SEQUENCE [LARGE SCALE GENOMIC DNA]</scope>
    <source>
        <strain evidence="2">cv. Shandingzi</strain>
        <tissue evidence="1">Leaves</tissue>
    </source>
</reference>